<dbReference type="STRING" id="240302.BN982_00882"/>
<dbReference type="RefSeq" id="WP_075038250.1">
    <property type="nucleotide sequence ID" value="NZ_FOSB01000017.1"/>
</dbReference>
<dbReference type="InterPro" id="IPR016039">
    <property type="entry name" value="Thiolase-like"/>
</dbReference>
<evidence type="ECO:0000259" key="7">
    <source>
        <dbReference type="Pfam" id="PF02803"/>
    </source>
</evidence>
<evidence type="ECO:0000256" key="4">
    <source>
        <dbReference type="PIRSR" id="PIRSR000429-1"/>
    </source>
</evidence>
<dbReference type="OrthoDB" id="9764892at2"/>
<dbReference type="Pfam" id="PF00108">
    <property type="entry name" value="Thiolase_N"/>
    <property type="match status" value="1"/>
</dbReference>
<dbReference type="PROSITE" id="PS00099">
    <property type="entry name" value="THIOLASE_3"/>
    <property type="match status" value="1"/>
</dbReference>
<reference evidence="9" key="1">
    <citation type="submission" date="2016-10" db="EMBL/GenBank/DDBJ databases">
        <authorList>
            <person name="Varghese N."/>
            <person name="Submissions S."/>
        </authorList>
    </citation>
    <scope>NUCLEOTIDE SEQUENCE [LARGE SCALE GENOMIC DNA]</scope>
    <source>
        <strain evidence="9">CGMCC 1.3704</strain>
    </source>
</reference>
<dbReference type="Gene3D" id="3.40.47.10">
    <property type="match status" value="2"/>
</dbReference>
<dbReference type="CDD" id="cd00751">
    <property type="entry name" value="thiolase"/>
    <property type="match status" value="1"/>
</dbReference>
<dbReference type="InterPro" id="IPR020616">
    <property type="entry name" value="Thiolase_N"/>
</dbReference>
<dbReference type="InterPro" id="IPR020617">
    <property type="entry name" value="Thiolase_C"/>
</dbReference>
<feature type="active site" description="Proton acceptor" evidence="4">
    <location>
        <position position="365"/>
    </location>
</feature>
<name>A0A1I4AFZ8_HALDA</name>
<evidence type="ECO:0000259" key="6">
    <source>
        <dbReference type="Pfam" id="PF00108"/>
    </source>
</evidence>
<keyword evidence="3 5" id="KW-0012">Acyltransferase</keyword>
<evidence type="ECO:0000256" key="3">
    <source>
        <dbReference type="ARBA" id="ARBA00023315"/>
    </source>
</evidence>
<feature type="domain" description="Thiolase N-terminal" evidence="6">
    <location>
        <begin position="4"/>
        <end position="248"/>
    </location>
</feature>
<dbReference type="PIRSF" id="PIRSF000429">
    <property type="entry name" value="Ac-CoA_Ac_transf"/>
    <property type="match status" value="1"/>
</dbReference>
<gene>
    <name evidence="8" type="ORF">SAMN04487936_11749</name>
</gene>
<evidence type="ECO:0000313" key="9">
    <source>
        <dbReference type="Proteomes" id="UP000183557"/>
    </source>
</evidence>
<feature type="active site" description="Proton acceptor" evidence="4">
    <location>
        <position position="335"/>
    </location>
</feature>
<organism evidence="8 9">
    <name type="scientific">Halobacillus dabanensis</name>
    <dbReference type="NCBI Taxonomy" id="240302"/>
    <lineage>
        <taxon>Bacteria</taxon>
        <taxon>Bacillati</taxon>
        <taxon>Bacillota</taxon>
        <taxon>Bacilli</taxon>
        <taxon>Bacillales</taxon>
        <taxon>Bacillaceae</taxon>
        <taxon>Halobacillus</taxon>
    </lineage>
</organism>
<protein>
    <submittedName>
        <fullName evidence="8">Acetyl-CoA acetyltransferases</fullName>
    </submittedName>
</protein>
<feature type="active site" description="Acyl-thioester intermediate" evidence="4">
    <location>
        <position position="89"/>
    </location>
</feature>
<dbReference type="InterPro" id="IPR002155">
    <property type="entry name" value="Thiolase"/>
</dbReference>
<evidence type="ECO:0000256" key="1">
    <source>
        <dbReference type="ARBA" id="ARBA00010982"/>
    </source>
</evidence>
<keyword evidence="2 5" id="KW-0808">Transferase</keyword>
<proteinExistence type="inferred from homology"/>
<sequence length="381" mass="40500">MNEVVIVEAIRTPVGKRNGALSEVRPDVLFADLLQELVKRASLEPSEVEDVIAGCVSQIGEQAGDIARIAALTAGFPIEVPGVTLDRQCGSSQQAIHFASQAIACGDMDVVIAGGVESMSRVPMFSNMKGTTFNDRLTSRFEMINQGQSAERIAEKWGLSRYDLDSYAAESHERALKATEEGRFEREMMPVTVGGDGGVLYQDEGPRPGTTVDTLGALKTVFQENGKITAGNASQISDGAAAVLLMSRKKAEALGLKPRFRVLSRAVVGSDPTLMLTGPVPATYQALQKAGLSMGDIDLFEVNEAFAPVPLFWMKETGVTHEKLNVNGGAIALGHPLGATGAKLMTSLVHELERSGGRYGLLAICEGHGMANGTVIERLEG</sequence>
<dbReference type="InterPro" id="IPR020610">
    <property type="entry name" value="Thiolase_AS"/>
</dbReference>
<accession>A0A1I4AFZ8</accession>
<evidence type="ECO:0000256" key="2">
    <source>
        <dbReference type="ARBA" id="ARBA00022679"/>
    </source>
</evidence>
<dbReference type="AlphaFoldDB" id="A0A1I4AFZ8"/>
<dbReference type="Pfam" id="PF02803">
    <property type="entry name" value="Thiolase_C"/>
    <property type="match status" value="1"/>
</dbReference>
<dbReference type="FunFam" id="3.40.47.10:FF:000010">
    <property type="entry name" value="Acetyl-CoA acetyltransferase (Thiolase)"/>
    <property type="match status" value="1"/>
</dbReference>
<dbReference type="PROSITE" id="PS00737">
    <property type="entry name" value="THIOLASE_2"/>
    <property type="match status" value="1"/>
</dbReference>
<dbReference type="Proteomes" id="UP000183557">
    <property type="component" value="Unassembled WGS sequence"/>
</dbReference>
<dbReference type="NCBIfam" id="TIGR01930">
    <property type="entry name" value="AcCoA-C-Actrans"/>
    <property type="match status" value="1"/>
</dbReference>
<evidence type="ECO:0000313" key="8">
    <source>
        <dbReference type="EMBL" id="SFK55090.1"/>
    </source>
</evidence>
<evidence type="ECO:0000256" key="5">
    <source>
        <dbReference type="RuleBase" id="RU003557"/>
    </source>
</evidence>
<dbReference type="EMBL" id="FOSB01000017">
    <property type="protein sequence ID" value="SFK55090.1"/>
    <property type="molecule type" value="Genomic_DNA"/>
</dbReference>
<keyword evidence="9" id="KW-1185">Reference proteome</keyword>
<dbReference type="GO" id="GO:0003988">
    <property type="term" value="F:acetyl-CoA C-acyltransferase activity"/>
    <property type="evidence" value="ECO:0007669"/>
    <property type="project" value="UniProtKB-ARBA"/>
</dbReference>
<dbReference type="SUPFAM" id="SSF53901">
    <property type="entry name" value="Thiolase-like"/>
    <property type="match status" value="2"/>
</dbReference>
<dbReference type="InterPro" id="IPR020613">
    <property type="entry name" value="Thiolase_CS"/>
</dbReference>
<feature type="domain" description="Thiolase C-terminal" evidence="7">
    <location>
        <begin position="257"/>
        <end position="378"/>
    </location>
</feature>
<dbReference type="PANTHER" id="PTHR43365">
    <property type="entry name" value="BLR7806 PROTEIN"/>
    <property type="match status" value="1"/>
</dbReference>
<dbReference type="PANTHER" id="PTHR43365:SF1">
    <property type="entry name" value="ACETYL-COA C-ACYLTRANSFERASE"/>
    <property type="match status" value="1"/>
</dbReference>
<comment type="similarity">
    <text evidence="1 5">Belongs to the thiolase-like superfamily. Thiolase family.</text>
</comment>